<keyword evidence="12" id="KW-1185">Reference proteome</keyword>
<sequence>MCDRTTKNENRILTFSALAASGFAISGLVLGLFAGSLVIMFDGIYSLVSLLLTLLSLAASYYISKPSKNLFPFGKAVLEPIVIAIKAIVILLVVAYSLYSAVTDLFNGGREVDASVAIFFETSCVIGCAYVWWFIVKKSRQFSSGLIEAEVKQWQMDALLSAVVSIGFVMSWAVTYTPYAEFAAYADPVMMLAMSFYFIKVPLGMLKDALRELLMMSPDEELCKRVGSDIEFIEQQTSQHLKLAGVTKVGQELRVNVDLHVKNQTLALAELENTRNKLRDQLSKHPFKLQLNLNIAH</sequence>
<evidence type="ECO:0000313" key="12">
    <source>
        <dbReference type="Proteomes" id="UP000029994"/>
    </source>
</evidence>
<evidence type="ECO:0000256" key="1">
    <source>
        <dbReference type="ARBA" id="ARBA00004141"/>
    </source>
</evidence>
<comment type="similarity">
    <text evidence="2">Belongs to the cation diffusion facilitator (CDF) transporter (TC 2.A.4) family. FieF subfamily.</text>
</comment>
<dbReference type="GO" id="GO:0006882">
    <property type="term" value="P:intracellular zinc ion homeostasis"/>
    <property type="evidence" value="ECO:0007669"/>
    <property type="project" value="TreeGrafter"/>
</dbReference>
<keyword evidence="3" id="KW-0813">Transport</keyword>
<dbReference type="GeneID" id="43683973"/>
<feature type="transmembrane region" description="Helical" evidence="9">
    <location>
        <begin position="116"/>
        <end position="136"/>
    </location>
</feature>
<evidence type="ECO:0000313" key="11">
    <source>
        <dbReference type="EMBL" id="KGK12081.1"/>
    </source>
</evidence>
<keyword evidence="6" id="KW-0864">Zinc transport</keyword>
<dbReference type="NCBIfam" id="TIGR01297">
    <property type="entry name" value="CDF"/>
    <property type="match status" value="1"/>
</dbReference>
<feature type="transmembrane region" description="Helical" evidence="9">
    <location>
        <begin position="157"/>
        <end position="176"/>
    </location>
</feature>
<evidence type="ECO:0000256" key="8">
    <source>
        <dbReference type="ARBA" id="ARBA00023136"/>
    </source>
</evidence>
<dbReference type="InterPro" id="IPR002524">
    <property type="entry name" value="Cation_efflux"/>
</dbReference>
<keyword evidence="7 9" id="KW-1133">Transmembrane helix</keyword>
<organism evidence="11 12">
    <name type="scientific">Vibrio navarrensis</name>
    <dbReference type="NCBI Taxonomy" id="29495"/>
    <lineage>
        <taxon>Bacteria</taxon>
        <taxon>Pseudomonadati</taxon>
        <taxon>Pseudomonadota</taxon>
        <taxon>Gammaproteobacteria</taxon>
        <taxon>Vibrionales</taxon>
        <taxon>Vibrionaceae</taxon>
        <taxon>Vibrio</taxon>
    </lineage>
</organism>
<gene>
    <name evidence="11" type="ORF">EA26_12460</name>
</gene>
<dbReference type="InterPro" id="IPR027469">
    <property type="entry name" value="Cation_efflux_TMD_sf"/>
</dbReference>
<dbReference type="GO" id="GO:0015093">
    <property type="term" value="F:ferrous iron transmembrane transporter activity"/>
    <property type="evidence" value="ECO:0007669"/>
    <property type="project" value="TreeGrafter"/>
</dbReference>
<evidence type="ECO:0000256" key="6">
    <source>
        <dbReference type="ARBA" id="ARBA00022906"/>
    </source>
</evidence>
<evidence type="ECO:0000256" key="3">
    <source>
        <dbReference type="ARBA" id="ARBA00022448"/>
    </source>
</evidence>
<evidence type="ECO:0000256" key="2">
    <source>
        <dbReference type="ARBA" id="ARBA00010212"/>
    </source>
</evidence>
<name>A0A099LXC7_9VIBR</name>
<dbReference type="STRING" id="29495.EA26_12460"/>
<dbReference type="EMBL" id="JMCG01000001">
    <property type="protein sequence ID" value="KGK12081.1"/>
    <property type="molecule type" value="Genomic_DNA"/>
</dbReference>
<keyword evidence="6" id="KW-0862">Zinc</keyword>
<comment type="caution">
    <text evidence="11">The sequence shown here is derived from an EMBL/GenBank/DDBJ whole genome shotgun (WGS) entry which is preliminary data.</text>
</comment>
<dbReference type="GO" id="GO:0005886">
    <property type="term" value="C:plasma membrane"/>
    <property type="evidence" value="ECO:0007669"/>
    <property type="project" value="TreeGrafter"/>
</dbReference>
<dbReference type="eggNOG" id="COG3965">
    <property type="taxonomic scope" value="Bacteria"/>
</dbReference>
<evidence type="ECO:0000256" key="7">
    <source>
        <dbReference type="ARBA" id="ARBA00022989"/>
    </source>
</evidence>
<proteinExistence type="inferred from homology"/>
<feature type="transmembrane region" description="Helical" evidence="9">
    <location>
        <begin position="76"/>
        <end position="96"/>
    </location>
</feature>
<dbReference type="InterPro" id="IPR058533">
    <property type="entry name" value="Cation_efflux_TM"/>
</dbReference>
<keyword evidence="4" id="KW-0410">Iron transport</keyword>
<keyword evidence="5 9" id="KW-0812">Transmembrane</keyword>
<dbReference type="SUPFAM" id="SSF161111">
    <property type="entry name" value="Cation efflux protein transmembrane domain-like"/>
    <property type="match status" value="1"/>
</dbReference>
<dbReference type="GO" id="GO:0015341">
    <property type="term" value="F:zinc efflux antiporter activity"/>
    <property type="evidence" value="ECO:0007669"/>
    <property type="project" value="TreeGrafter"/>
</dbReference>
<dbReference type="Proteomes" id="UP000029994">
    <property type="component" value="Unassembled WGS sequence"/>
</dbReference>
<evidence type="ECO:0000259" key="10">
    <source>
        <dbReference type="Pfam" id="PF01545"/>
    </source>
</evidence>
<accession>A0A099LXC7</accession>
<feature type="transmembrane region" description="Helical" evidence="9">
    <location>
        <begin position="182"/>
        <end position="206"/>
    </location>
</feature>
<keyword evidence="4" id="KW-0408">Iron</keyword>
<dbReference type="PANTHER" id="PTHR43840:SF15">
    <property type="entry name" value="MITOCHONDRIAL METAL TRANSPORTER 1-RELATED"/>
    <property type="match status" value="1"/>
</dbReference>
<feature type="domain" description="Cation efflux protein transmembrane" evidence="10">
    <location>
        <begin position="14"/>
        <end position="214"/>
    </location>
</feature>
<protein>
    <submittedName>
        <fullName evidence="11">Cobalt-zinc-cadmium resistance protein</fullName>
    </submittedName>
</protein>
<evidence type="ECO:0000256" key="4">
    <source>
        <dbReference type="ARBA" id="ARBA00022496"/>
    </source>
</evidence>
<dbReference type="GO" id="GO:0015086">
    <property type="term" value="F:cadmium ion transmembrane transporter activity"/>
    <property type="evidence" value="ECO:0007669"/>
    <property type="project" value="TreeGrafter"/>
</dbReference>
<evidence type="ECO:0000256" key="9">
    <source>
        <dbReference type="SAM" id="Phobius"/>
    </source>
</evidence>
<feature type="transmembrane region" description="Helical" evidence="9">
    <location>
        <begin position="12"/>
        <end position="38"/>
    </location>
</feature>
<dbReference type="InterPro" id="IPR050291">
    <property type="entry name" value="CDF_Transporter"/>
</dbReference>
<comment type="subcellular location">
    <subcellularLocation>
        <location evidence="1">Membrane</location>
        <topology evidence="1">Multi-pass membrane protein</topology>
    </subcellularLocation>
</comment>
<evidence type="ECO:0000256" key="5">
    <source>
        <dbReference type="ARBA" id="ARBA00022692"/>
    </source>
</evidence>
<dbReference type="RefSeq" id="WP_039427798.1">
    <property type="nucleotide sequence ID" value="NZ_CP051102.1"/>
</dbReference>
<keyword evidence="6" id="KW-0406">Ion transport</keyword>
<dbReference type="Pfam" id="PF01545">
    <property type="entry name" value="Cation_efflux"/>
    <property type="match status" value="1"/>
</dbReference>
<dbReference type="Gene3D" id="1.20.1510.10">
    <property type="entry name" value="Cation efflux protein transmembrane domain"/>
    <property type="match status" value="1"/>
</dbReference>
<feature type="transmembrane region" description="Helical" evidence="9">
    <location>
        <begin position="44"/>
        <end position="64"/>
    </location>
</feature>
<dbReference type="PANTHER" id="PTHR43840">
    <property type="entry name" value="MITOCHONDRIAL METAL TRANSPORTER 1-RELATED"/>
    <property type="match status" value="1"/>
</dbReference>
<dbReference type="AlphaFoldDB" id="A0A099LXC7"/>
<reference evidence="11 12" key="1">
    <citation type="submission" date="2014-04" db="EMBL/GenBank/DDBJ databases">
        <title>Genome sequencing of Vibrio navarrensis strains.</title>
        <authorList>
            <person name="Gladney L.M."/>
            <person name="Katz L.S."/>
            <person name="Marino-Ramirez L."/>
            <person name="Jordan I.K."/>
        </authorList>
    </citation>
    <scope>NUCLEOTIDE SEQUENCE [LARGE SCALE GENOMIC DNA]</scope>
    <source>
        <strain evidence="11 12">ATCC 51183</strain>
    </source>
</reference>
<keyword evidence="8 9" id="KW-0472">Membrane</keyword>